<evidence type="ECO:0000313" key="2">
    <source>
        <dbReference type="Proteomes" id="UP000304953"/>
    </source>
</evidence>
<dbReference type="EMBL" id="SRYA01000010">
    <property type="protein sequence ID" value="TGY97101.1"/>
    <property type="molecule type" value="Genomic_DNA"/>
</dbReference>
<evidence type="ECO:0000313" key="1">
    <source>
        <dbReference type="EMBL" id="TGY97101.1"/>
    </source>
</evidence>
<reference evidence="1" key="1">
    <citation type="submission" date="2019-04" db="EMBL/GenBank/DDBJ databases">
        <title>Microbes associate with the intestines of laboratory mice.</title>
        <authorList>
            <person name="Navarre W."/>
            <person name="Wong E."/>
            <person name="Huang K."/>
            <person name="Tropini C."/>
            <person name="Ng K."/>
            <person name="Yu B."/>
        </authorList>
    </citation>
    <scope>NUCLEOTIDE SEQUENCE</scope>
    <source>
        <strain evidence="1">NM01_1-7b</strain>
    </source>
</reference>
<organism evidence="1 2">
    <name type="scientific">Petralouisia muris</name>
    <dbReference type="NCBI Taxonomy" id="3032872"/>
    <lineage>
        <taxon>Bacteria</taxon>
        <taxon>Bacillati</taxon>
        <taxon>Bacillota</taxon>
        <taxon>Clostridia</taxon>
        <taxon>Lachnospirales</taxon>
        <taxon>Lachnospiraceae</taxon>
        <taxon>Petralouisia</taxon>
    </lineage>
</organism>
<comment type="caution">
    <text evidence="1">The sequence shown here is derived from an EMBL/GenBank/DDBJ whole genome shotgun (WGS) entry which is preliminary data.</text>
</comment>
<protein>
    <submittedName>
        <fullName evidence="1">Uncharacterized protein</fullName>
    </submittedName>
</protein>
<dbReference type="Proteomes" id="UP000304953">
    <property type="component" value="Unassembled WGS sequence"/>
</dbReference>
<gene>
    <name evidence="1" type="ORF">E5329_06525</name>
</gene>
<keyword evidence="2" id="KW-1185">Reference proteome</keyword>
<name>A0AC61RYN8_9FIRM</name>
<proteinExistence type="predicted"/>
<accession>A0AC61RYN8</accession>
<sequence length="98" mass="11514">MMKMDSLEEQILDLNNEINNMKDLVFLEKGEKNKRFSLENKRKKENNIISCVPNDWKEAQKIVARAIEILSEWGETEDMRMQVQYAALVVGKIDNLKK</sequence>